<name>A0A1H6XTH9_9BACT</name>
<protein>
    <submittedName>
        <fullName evidence="3">Uncharacterized protein</fullName>
    </submittedName>
</protein>
<dbReference type="RefSeq" id="WP_092173505.1">
    <property type="nucleotide sequence ID" value="NZ_FNZH01000003.1"/>
</dbReference>
<dbReference type="Proteomes" id="UP000199403">
    <property type="component" value="Unassembled WGS sequence"/>
</dbReference>
<keyword evidence="4" id="KW-1185">Reference proteome</keyword>
<evidence type="ECO:0000256" key="1">
    <source>
        <dbReference type="SAM" id="MobiDB-lite"/>
    </source>
</evidence>
<feature type="region of interest" description="Disordered" evidence="1">
    <location>
        <begin position="53"/>
        <end position="73"/>
    </location>
</feature>
<dbReference type="STRING" id="1416801.SAMN05192553_103250"/>
<proteinExistence type="predicted"/>
<evidence type="ECO:0000313" key="3">
    <source>
        <dbReference type="EMBL" id="SEJ32363.1"/>
    </source>
</evidence>
<feature type="compositionally biased region" description="Basic and acidic residues" evidence="1">
    <location>
        <begin position="53"/>
        <end position="63"/>
    </location>
</feature>
<accession>A0A1H6XTH9</accession>
<keyword evidence="2" id="KW-0472">Membrane</keyword>
<sequence>MKLTSTILLSLAAAMVVIGAHLTMKTGIVASYPFFMFAVMLLFWHMYRRNKDEQAEKKKEQKGNKSKKRKSNG</sequence>
<gene>
    <name evidence="3" type="ORF">SAMN05192553_103250</name>
</gene>
<keyword evidence="2" id="KW-1133">Transmembrane helix</keyword>
<keyword evidence="2" id="KW-0812">Transmembrane</keyword>
<evidence type="ECO:0000256" key="2">
    <source>
        <dbReference type="SAM" id="Phobius"/>
    </source>
</evidence>
<dbReference type="AlphaFoldDB" id="A0A1H6XTH9"/>
<evidence type="ECO:0000313" key="4">
    <source>
        <dbReference type="Proteomes" id="UP000199403"/>
    </source>
</evidence>
<feature type="transmembrane region" description="Helical" evidence="2">
    <location>
        <begin position="29"/>
        <end position="47"/>
    </location>
</feature>
<reference evidence="4" key="1">
    <citation type="submission" date="2016-10" db="EMBL/GenBank/DDBJ databases">
        <authorList>
            <person name="Varghese N."/>
            <person name="Submissions S."/>
        </authorList>
    </citation>
    <scope>NUCLEOTIDE SEQUENCE [LARGE SCALE GENOMIC DNA]</scope>
    <source>
        <strain evidence="4">IBRC-M 10761</strain>
    </source>
</reference>
<dbReference type="OrthoDB" id="983125at2"/>
<dbReference type="EMBL" id="FNZH01000003">
    <property type="protein sequence ID" value="SEJ32363.1"/>
    <property type="molecule type" value="Genomic_DNA"/>
</dbReference>
<organism evidence="3 4">
    <name type="scientific">Cyclobacterium xiamenense</name>
    <dbReference type="NCBI Taxonomy" id="1297121"/>
    <lineage>
        <taxon>Bacteria</taxon>
        <taxon>Pseudomonadati</taxon>
        <taxon>Bacteroidota</taxon>
        <taxon>Cytophagia</taxon>
        <taxon>Cytophagales</taxon>
        <taxon>Cyclobacteriaceae</taxon>
        <taxon>Cyclobacterium</taxon>
    </lineage>
</organism>
<feature type="compositionally biased region" description="Basic residues" evidence="1">
    <location>
        <begin position="64"/>
        <end position="73"/>
    </location>
</feature>